<dbReference type="EMBL" id="CAMKVN010000033">
    <property type="protein sequence ID" value="CAI2162341.1"/>
    <property type="molecule type" value="Genomic_DNA"/>
</dbReference>
<evidence type="ECO:0000313" key="2">
    <source>
        <dbReference type="EMBL" id="CAI2162341.1"/>
    </source>
</evidence>
<sequence>MIFSNSIISHYQLRGRGLPSAPDVAVFPGLNIIPPPPVPTPRRTQGRRTLPMLRRRTASTTFRHNEIPPVTRSGRSHARIKCEVAVSQDLIDWEEKSDDSEDNDDENDNNDENDNDDEDDNDEPNYVAKRFDKIPLLVQSLLSLKLLEKHSETLRDDIKSLLRNLKPTNTMSIPNISNTPSISSILSTPSIPITLDIPNDTLDDNITLPDPEGNLSSKNEDFVNDFTSGNGNARSNCK</sequence>
<feature type="compositionally biased region" description="Polar residues" evidence="1">
    <location>
        <begin position="225"/>
        <end position="238"/>
    </location>
</feature>
<dbReference type="AlphaFoldDB" id="A0A9W4SCL1"/>
<accession>A0A9W4SCL1</accession>
<name>A0A9W4SCL1_9GLOM</name>
<feature type="region of interest" description="Disordered" evidence="1">
    <location>
        <begin position="91"/>
        <end position="125"/>
    </location>
</feature>
<organism evidence="2 3">
    <name type="scientific">Funneliformis geosporum</name>
    <dbReference type="NCBI Taxonomy" id="1117311"/>
    <lineage>
        <taxon>Eukaryota</taxon>
        <taxon>Fungi</taxon>
        <taxon>Fungi incertae sedis</taxon>
        <taxon>Mucoromycota</taxon>
        <taxon>Glomeromycotina</taxon>
        <taxon>Glomeromycetes</taxon>
        <taxon>Glomerales</taxon>
        <taxon>Glomeraceae</taxon>
        <taxon>Funneliformis</taxon>
    </lineage>
</organism>
<comment type="caution">
    <text evidence="2">The sequence shown here is derived from an EMBL/GenBank/DDBJ whole genome shotgun (WGS) entry which is preliminary data.</text>
</comment>
<feature type="region of interest" description="Disordered" evidence="1">
    <location>
        <begin position="210"/>
        <end position="238"/>
    </location>
</feature>
<gene>
    <name evidence="2" type="ORF">FWILDA_LOCUS508</name>
</gene>
<proteinExistence type="predicted"/>
<feature type="compositionally biased region" description="Acidic residues" evidence="1">
    <location>
        <begin position="91"/>
        <end position="123"/>
    </location>
</feature>
<keyword evidence="3" id="KW-1185">Reference proteome</keyword>
<reference evidence="2" key="1">
    <citation type="submission" date="2022-08" db="EMBL/GenBank/DDBJ databases">
        <authorList>
            <person name="Kallberg Y."/>
            <person name="Tangrot J."/>
            <person name="Rosling A."/>
        </authorList>
    </citation>
    <scope>NUCLEOTIDE SEQUENCE</scope>
    <source>
        <strain evidence="2">Wild A</strain>
    </source>
</reference>
<protein>
    <submittedName>
        <fullName evidence="2">14205_t:CDS:1</fullName>
    </submittedName>
</protein>
<evidence type="ECO:0000256" key="1">
    <source>
        <dbReference type="SAM" id="MobiDB-lite"/>
    </source>
</evidence>
<dbReference type="Proteomes" id="UP001153678">
    <property type="component" value="Unassembled WGS sequence"/>
</dbReference>
<evidence type="ECO:0000313" key="3">
    <source>
        <dbReference type="Proteomes" id="UP001153678"/>
    </source>
</evidence>